<sequence>MQLAAGLAQGYIDPNAYSELEIMWLSRQQWLLALLLLFSCVSVSAQQTPCQFSVRVESEQQSDAAGAHSQTWLSRQSYALLDHLLQKVNCTAQPVSIPAGRAIKMLEDGELDVMVAMSETAERSQYSYFIGPHHTERMVVVGYRRLAHTVNSLAQLLRMNGAISVTEGAYYGPEWHHMLADDPQLTSRLFYASGNQQKLAMLASGRVIASLEDEMIVDELLSRPELAKRYVKFFVLHENPVYFAFSRRSIAPAMQIQLQQYWQQMVDSGEVAQIRAQILNRQP</sequence>
<dbReference type="InterPro" id="IPR001638">
    <property type="entry name" value="Solute-binding_3/MltF_N"/>
</dbReference>
<dbReference type="Proteomes" id="UP000663814">
    <property type="component" value="Unassembled WGS sequence"/>
</dbReference>
<dbReference type="Pfam" id="PF00497">
    <property type="entry name" value="SBP_bac_3"/>
    <property type="match status" value="1"/>
</dbReference>
<reference evidence="2 3" key="2">
    <citation type="submission" date="2021-08" db="EMBL/GenBank/DDBJ databases">
        <title>Rheinheimera aquimaris sp. nov., isolated from seawater of the East Sea in Korea.</title>
        <authorList>
            <person name="Kim K.H."/>
            <person name="Wenting R."/>
            <person name="Kim K.R."/>
            <person name="Jeon C.O."/>
        </authorList>
    </citation>
    <scope>NUCLEOTIDE SEQUENCE [LARGE SCALE GENOMIC DNA]</scope>
    <source>
        <strain evidence="2 3">MA-13</strain>
    </source>
</reference>
<evidence type="ECO:0000313" key="3">
    <source>
        <dbReference type="Proteomes" id="UP000663814"/>
    </source>
</evidence>
<evidence type="ECO:0000259" key="1">
    <source>
        <dbReference type="Pfam" id="PF00497"/>
    </source>
</evidence>
<dbReference type="EMBL" id="JAERPS020000001">
    <property type="protein sequence ID" value="MBZ9611063.1"/>
    <property type="molecule type" value="Genomic_DNA"/>
</dbReference>
<organism evidence="2 3">
    <name type="scientific">Rheinheimera maricola</name>
    <dbReference type="NCBI Taxonomy" id="2793282"/>
    <lineage>
        <taxon>Bacteria</taxon>
        <taxon>Pseudomonadati</taxon>
        <taxon>Pseudomonadota</taxon>
        <taxon>Gammaproteobacteria</taxon>
        <taxon>Chromatiales</taxon>
        <taxon>Chromatiaceae</taxon>
        <taxon>Rheinheimera</taxon>
    </lineage>
</organism>
<dbReference type="RefSeq" id="WP_205310374.1">
    <property type="nucleotide sequence ID" value="NZ_JAERPS020000001.1"/>
</dbReference>
<evidence type="ECO:0000313" key="2">
    <source>
        <dbReference type="EMBL" id="MBZ9611063.1"/>
    </source>
</evidence>
<comment type="caution">
    <text evidence="2">The sequence shown here is derived from an EMBL/GenBank/DDBJ whole genome shotgun (WGS) entry which is preliminary data.</text>
</comment>
<protein>
    <submittedName>
        <fullName evidence="2">Transporter substrate-binding domain-containing protein</fullName>
    </submittedName>
</protein>
<feature type="domain" description="Solute-binding protein family 3/N-terminal" evidence="1">
    <location>
        <begin position="79"/>
        <end position="277"/>
    </location>
</feature>
<name>A0ABS7X693_9GAMM</name>
<gene>
    <name evidence="2" type="ORF">I4W93_005600</name>
</gene>
<keyword evidence="3" id="KW-1185">Reference proteome</keyword>
<dbReference type="Gene3D" id="3.40.190.10">
    <property type="entry name" value="Periplasmic binding protein-like II"/>
    <property type="match status" value="2"/>
</dbReference>
<proteinExistence type="predicted"/>
<dbReference type="SUPFAM" id="SSF53850">
    <property type="entry name" value="Periplasmic binding protein-like II"/>
    <property type="match status" value="1"/>
</dbReference>
<reference evidence="2 3" key="1">
    <citation type="submission" date="2020-12" db="EMBL/GenBank/DDBJ databases">
        <authorList>
            <person name="Ruan W."/>
            <person name="Khan S.A."/>
            <person name="Jeon C.O."/>
        </authorList>
    </citation>
    <scope>NUCLEOTIDE SEQUENCE [LARGE SCALE GENOMIC DNA]</scope>
    <source>
        <strain evidence="2 3">MA-13</strain>
    </source>
</reference>
<accession>A0ABS7X693</accession>